<proteinExistence type="predicted"/>
<reference evidence="1 2" key="2">
    <citation type="submission" date="2018-03" db="EMBL/GenBank/DDBJ databases">
        <title>Genetic Diversity and Phenotypic Plasticity of AHL Mediated Quorum Sensing in Environmental Strains of Vibrio mediterranei.</title>
        <authorList>
            <person name="Lantoine F."/>
            <person name="Vouve F."/>
        </authorList>
    </citation>
    <scope>NUCLEOTIDE SEQUENCE [LARGE SCALE GENOMIC DNA]</scope>
    <source>
        <strain evidence="1 2">17LN0615E</strain>
    </source>
</reference>
<dbReference type="RefSeq" id="WP_062460198.1">
    <property type="nucleotide sequence ID" value="NZ_FLLQ01000006.1"/>
</dbReference>
<reference evidence="1 2" key="1">
    <citation type="submission" date="2017-09" db="EMBL/GenBank/DDBJ databases">
        <authorList>
            <person name="Girard L."/>
            <person name="Lami R."/>
            <person name="Suzuki M."/>
            <person name="Baudart J."/>
        </authorList>
    </citation>
    <scope>NUCLEOTIDE SEQUENCE [LARGE SCALE GENOMIC DNA]</scope>
    <source>
        <strain evidence="1 2">17LN0615E</strain>
    </source>
</reference>
<keyword evidence="2" id="KW-1185">Reference proteome</keyword>
<evidence type="ECO:0000313" key="1">
    <source>
        <dbReference type="EMBL" id="PRQ65104.1"/>
    </source>
</evidence>
<evidence type="ECO:0000313" key="2">
    <source>
        <dbReference type="Proteomes" id="UP000238163"/>
    </source>
</evidence>
<dbReference type="EMBL" id="NWTN01000027">
    <property type="protein sequence ID" value="PRQ65104.1"/>
    <property type="molecule type" value="Genomic_DNA"/>
</dbReference>
<sequence>MTDLPSWWKEAISIEYLDCRDFTHKEGRFGKFDFEMVDQFELEHALRQYKVVSYGQLIQNTDPKTFSARMVMGLVSPITKPIIDGKINEIIPNGVVSKHHFPFLGNSIDVVDPIEGFNSYIQVLDDGVLYQWEVARLENVEGRHYGRWVSDYVDLSDFDKLHDEFQDVMRKKQSLPTEDYTEVAQAYVKKLRKLRLSAFSKLLTVHEKLKESDFQSRKKTVAYKPPSLSHFETMKIENNEIYTVCMIAPVFYRAARKHIRAAEKLTQESGGEHPSQLDKIYEERSQAIIMSAACFEAIANEVGSHTFKSNWGALEKLTPIEKLKLVFSYSEPSEELDISKHPFQLLSKIISTRNEMIHFKHEYKKVKVENGVAISKMEALLNKELIANLSNVLSDGIEKIYMVSGFDSPKWLNDQAGWSISKDA</sequence>
<comment type="caution">
    <text evidence="1">The sequence shown here is derived from an EMBL/GenBank/DDBJ whole genome shotgun (WGS) entry which is preliminary data.</text>
</comment>
<evidence type="ECO:0008006" key="3">
    <source>
        <dbReference type="Google" id="ProtNLM"/>
    </source>
</evidence>
<dbReference type="Proteomes" id="UP000238163">
    <property type="component" value="Unassembled WGS sequence"/>
</dbReference>
<gene>
    <name evidence="1" type="ORF">COR51_24270</name>
</gene>
<protein>
    <recommendedName>
        <fullName evidence="3">ApeA N-terminal domain-containing protein</fullName>
    </recommendedName>
</protein>
<accession>A0ABX5D674</accession>
<name>A0ABX5D674_9VIBR</name>
<organism evidence="1 2">
    <name type="scientific">Vibrio mediterranei</name>
    <dbReference type="NCBI Taxonomy" id="689"/>
    <lineage>
        <taxon>Bacteria</taxon>
        <taxon>Pseudomonadati</taxon>
        <taxon>Pseudomonadota</taxon>
        <taxon>Gammaproteobacteria</taxon>
        <taxon>Vibrionales</taxon>
        <taxon>Vibrionaceae</taxon>
        <taxon>Vibrio</taxon>
    </lineage>
</organism>